<protein>
    <submittedName>
        <fullName evidence="2">Uncharacterized protein</fullName>
    </submittedName>
</protein>
<evidence type="ECO:0000313" key="3">
    <source>
        <dbReference type="Proteomes" id="UP001596395"/>
    </source>
</evidence>
<proteinExistence type="predicted"/>
<dbReference type="EMBL" id="JBHSXN010000003">
    <property type="protein sequence ID" value="MFC6954192.1"/>
    <property type="molecule type" value="Genomic_DNA"/>
</dbReference>
<accession>A0ABD5VJE5</accession>
<organism evidence="2 3">
    <name type="scientific">Halorubellus litoreus</name>
    <dbReference type="NCBI Taxonomy" id="755308"/>
    <lineage>
        <taxon>Archaea</taxon>
        <taxon>Methanobacteriati</taxon>
        <taxon>Methanobacteriota</taxon>
        <taxon>Stenosarchaea group</taxon>
        <taxon>Halobacteria</taxon>
        <taxon>Halobacteriales</taxon>
        <taxon>Halorubellaceae</taxon>
        <taxon>Halorubellus</taxon>
    </lineage>
</organism>
<feature type="region of interest" description="Disordered" evidence="1">
    <location>
        <begin position="184"/>
        <end position="229"/>
    </location>
</feature>
<gene>
    <name evidence="2" type="ORF">ACFQGB_15120</name>
</gene>
<sequence length="473" mass="50569">MSEAETHLNPVRGSNEGIVVYDGKCDICRQLASQINNKTGEDISILPLESPEAQGVLEKYYTGDPDHDFYFVSGGTCSKGLRAVPKIVQATGVRDFGGLMSKYFDLKYLADQSDDCSCDEDHSATADTTESGSGVLSRRAFTGIAATAAATLMPGTAVAREKERLSQGPPRDLEVRVATVTENGRGGFDTTIRNRPDLIHGPPSFDEATKAKGDGKSTASLKRSSNETNFEKRRVGDSGELRIDKVSTTYDINEAKPGIQRAASLQTDVADDAGKMDIYSAVVDGRRFELAINVGRGPAVLEGDEADIATTMASKVQHDLAYPTVDFVVPDLENATVSEYIEAYVTGVERLQTFYRKNNVREMVNVYQDVGDSLRETQRSFARNVHEADLTPMSSYLGISGVPNFARYALPPEDSQSAVVQGAGCDSGCGCGVDLCCGCGLGAGVCTAPIGKICGCCILECSCDIINCCADIL</sequence>
<keyword evidence="3" id="KW-1185">Reference proteome</keyword>
<evidence type="ECO:0000313" key="2">
    <source>
        <dbReference type="EMBL" id="MFC6954192.1"/>
    </source>
</evidence>
<feature type="compositionally biased region" description="Polar residues" evidence="1">
    <location>
        <begin position="217"/>
        <end position="228"/>
    </location>
</feature>
<dbReference type="AlphaFoldDB" id="A0ABD5VJE5"/>
<dbReference type="Proteomes" id="UP001596395">
    <property type="component" value="Unassembled WGS sequence"/>
</dbReference>
<evidence type="ECO:0000256" key="1">
    <source>
        <dbReference type="SAM" id="MobiDB-lite"/>
    </source>
</evidence>
<name>A0ABD5VJE5_9EURY</name>
<comment type="caution">
    <text evidence="2">The sequence shown here is derived from an EMBL/GenBank/DDBJ whole genome shotgun (WGS) entry which is preliminary data.</text>
</comment>
<reference evidence="2 3" key="1">
    <citation type="journal article" date="2019" name="Int. J. Syst. Evol. Microbiol.">
        <title>The Global Catalogue of Microorganisms (GCM) 10K type strain sequencing project: providing services to taxonomists for standard genome sequencing and annotation.</title>
        <authorList>
            <consortium name="The Broad Institute Genomics Platform"/>
            <consortium name="The Broad Institute Genome Sequencing Center for Infectious Disease"/>
            <person name="Wu L."/>
            <person name="Ma J."/>
        </authorList>
    </citation>
    <scope>NUCLEOTIDE SEQUENCE [LARGE SCALE GENOMIC DNA]</scope>
    <source>
        <strain evidence="2 3">GX26</strain>
    </source>
</reference>
<dbReference type="RefSeq" id="WP_336351148.1">
    <property type="nucleotide sequence ID" value="NZ_JAZAQL010000003.1"/>
</dbReference>